<dbReference type="InterPro" id="IPR008577">
    <property type="entry name" value="DUF859"/>
</dbReference>
<organism evidence="1">
    <name type="scientific">Siphoviridae sp. ctaqI5</name>
    <dbReference type="NCBI Taxonomy" id="2826390"/>
    <lineage>
        <taxon>Viruses</taxon>
        <taxon>Duplodnaviria</taxon>
        <taxon>Heunggongvirae</taxon>
        <taxon>Uroviricota</taxon>
        <taxon>Caudoviricetes</taxon>
    </lineage>
</organism>
<accession>A0A8S5MW60</accession>
<protein>
    <submittedName>
        <fullName evidence="1">Baseplate wedge protein</fullName>
    </submittedName>
</protein>
<evidence type="ECO:0000313" key="1">
    <source>
        <dbReference type="EMBL" id="DAD86590.1"/>
    </source>
</evidence>
<dbReference type="Pfam" id="PF05895">
    <property type="entry name" value="DUF859"/>
    <property type="match status" value="1"/>
</dbReference>
<sequence>MAQFSGSIGIGTGQTDKYSLLLDVSEKSYSIENNTSQIAWTVGIRSNTAYHSHYGLSETYVVNINGTIVHNAVHTPTVGKGATVWVASGTTTVSHDSDGSKSISASASFSCNEAGGYSPRSGSCSGSLSLTTIPRATSPSIDSPSIECGNAINISGSSASKDFSHKIYATWNGKTSELTTISGTLTPTFSYIIPTAWEKDLPNSTSGIATFTLETFNGSISVGSKSVNATVKVRSSVVPSIDSIKVTDANSVCAGIGQIVQSQSRLNYAITYSGAQGSTVTSVSTKFEGQTYAGSSFTTGVVKSSGTLSYTVTVTDSRGRTATKSGSVNVVEYNSPSLTNVSAKRANSSYVVDEVNGTYALLHFSVGFTSLNSKNVTSFYIQYRKSGATTWTKINSWDNNYTLTQDYKAGNLFTSTTDTYEIAFGVKDSFMSDYSWQIVTVTSTYTLINFGKDGKSLTFFGQDGNSANTLTINGNLAINSVKESTSSTKLLVNDGSNVMYRDLDKLVSSIKSAMYPVGSVYITYNNVNPGTFLGGTWERFGQGRTLIGEGTGDDGTDSQTFTANSTGGEYKHYHAVQVGYTIMYGAVTNGNETKAIMVAKLADDSGWAEAVNDTGYGTTKKINKSIESGFKDISSYASARSSTGTTSNSSTVQPYITVYFWKRTK</sequence>
<proteinExistence type="predicted"/>
<reference evidence="1" key="1">
    <citation type="journal article" date="2021" name="Proc. Natl. Acad. Sci. U.S.A.">
        <title>A Catalog of Tens of Thousands of Viruses from Human Metagenomes Reveals Hidden Associations with Chronic Diseases.</title>
        <authorList>
            <person name="Tisza M.J."/>
            <person name="Buck C.B."/>
        </authorList>
    </citation>
    <scope>NUCLEOTIDE SEQUENCE</scope>
    <source>
        <strain evidence="1">CtaqI5</strain>
    </source>
</reference>
<dbReference type="EMBL" id="BK015004">
    <property type="protein sequence ID" value="DAD86590.1"/>
    <property type="molecule type" value="Genomic_DNA"/>
</dbReference>
<name>A0A8S5MW60_9CAUD</name>